<reference evidence="1 2" key="1">
    <citation type="submission" date="2015-10" db="EMBL/GenBank/DDBJ databases">
        <title>Genomic differences between typical nodule nitrogen-fixing rhizobial strains and those coming from bean seeds.</title>
        <authorList>
            <person name="Peralta H."/>
            <person name="Aguilar-Vera A."/>
            <person name="Diaz R."/>
            <person name="Mora Y."/>
            <person name="Martinez-Batallar G."/>
            <person name="Salazar E."/>
            <person name="Vargas-Lagunas C."/>
            <person name="Encarnacion S."/>
            <person name="Girard L."/>
            <person name="Mora J."/>
        </authorList>
    </citation>
    <scope>NUCLEOTIDE SEQUENCE [LARGE SCALE GENOMIC DNA]</scope>
    <source>
        <strain evidence="1 2">CFNEI 73</strain>
        <plasmid evidence="1 2">C</plasmid>
    </source>
</reference>
<organism evidence="1 2">
    <name type="scientific">Sinorhizobium americanum</name>
    <dbReference type="NCBI Taxonomy" id="194963"/>
    <lineage>
        <taxon>Bacteria</taxon>
        <taxon>Pseudomonadati</taxon>
        <taxon>Pseudomonadota</taxon>
        <taxon>Alphaproteobacteria</taxon>
        <taxon>Hyphomicrobiales</taxon>
        <taxon>Rhizobiaceae</taxon>
        <taxon>Sinorhizobium/Ensifer group</taxon>
        <taxon>Sinorhizobium</taxon>
    </lineage>
</organism>
<geneLocation type="plasmid" evidence="1 2">
    <name>C</name>
</geneLocation>
<dbReference type="PROSITE" id="PS51318">
    <property type="entry name" value="TAT"/>
    <property type="match status" value="1"/>
</dbReference>
<evidence type="ECO:0000313" key="1">
    <source>
        <dbReference type="EMBL" id="APG94548.1"/>
    </source>
</evidence>
<dbReference type="EMBL" id="CP013110">
    <property type="protein sequence ID" value="APG94548.1"/>
    <property type="molecule type" value="Genomic_DNA"/>
</dbReference>
<dbReference type="AlphaFoldDB" id="A0A1L3LWU1"/>
<sequence length="157" mass="16835">MTIRRREFLAGTLAGAFLFLLRSPIALASPGRMVIYKDPLCGCCESWTAAMRAAGLVVEVHNESDMTAIKRRFAVPPDMEACHTAVLDGYLIEGHVPLEALRKLLAERPDIAGLAVPGMPAGSLGMGDDPQAAYEVYAFSRIPGAAPTIFHSVRPAI</sequence>
<keyword evidence="2" id="KW-1185">Reference proteome</keyword>
<dbReference type="InterPro" id="IPR007332">
    <property type="entry name" value="DUF411"/>
</dbReference>
<keyword evidence="1" id="KW-0614">Plasmid</keyword>
<proteinExistence type="predicted"/>
<dbReference type="OrthoDB" id="14727at2"/>
<dbReference type="Pfam" id="PF04214">
    <property type="entry name" value="DUF411"/>
    <property type="match status" value="1"/>
</dbReference>
<gene>
    <name evidence="1" type="ORF">SAMCFNEI73_pC0835</name>
</gene>
<accession>A0A1L3LWU1</accession>
<dbReference type="KEGG" id="same:SAMCFNEI73_pC0835"/>
<dbReference type="Proteomes" id="UP000182306">
    <property type="component" value="Plasmid C"/>
</dbReference>
<evidence type="ECO:0008006" key="3">
    <source>
        <dbReference type="Google" id="ProtNLM"/>
    </source>
</evidence>
<protein>
    <recommendedName>
        <fullName evidence="3">Metal-binding protein</fullName>
    </recommendedName>
</protein>
<dbReference type="RefSeq" id="WP_082912475.1">
    <property type="nucleotide sequence ID" value="NZ_CP013110.1"/>
</dbReference>
<dbReference type="InterPro" id="IPR006311">
    <property type="entry name" value="TAT_signal"/>
</dbReference>
<name>A0A1L3LWU1_9HYPH</name>
<evidence type="ECO:0000313" key="2">
    <source>
        <dbReference type="Proteomes" id="UP000182306"/>
    </source>
</evidence>